<dbReference type="GeneID" id="42569755"/>
<sequence length="59" mass="6743">MARGFNRRFLRAGRGSSLGQLILIAIVLYFLLRIVLPLLWTLILILVVILLLKIVLENL</sequence>
<accession>A0A0G3CIY2</accession>
<dbReference type="AlphaFoldDB" id="A0A0G3CIY2"/>
<proteinExistence type="predicted"/>
<gene>
    <name evidence="2" type="ORF">MCM1_2872</name>
</gene>
<organism evidence="2 3">
    <name type="scientific">Methanosarcina barkeri CM1</name>
    <dbReference type="NCBI Taxonomy" id="796385"/>
    <lineage>
        <taxon>Archaea</taxon>
        <taxon>Methanobacteriati</taxon>
        <taxon>Methanobacteriota</taxon>
        <taxon>Stenosarchaea group</taxon>
        <taxon>Methanomicrobia</taxon>
        <taxon>Methanosarcinales</taxon>
        <taxon>Methanosarcinaceae</taxon>
        <taxon>Methanosarcina</taxon>
    </lineage>
</organism>
<dbReference type="PATRIC" id="fig|796385.3.peg.3526"/>
<evidence type="ECO:0000256" key="1">
    <source>
        <dbReference type="SAM" id="Phobius"/>
    </source>
</evidence>
<reference evidence="2 3" key="2">
    <citation type="journal article" date="2015" name="Stand. Genomic Sci.">
        <title>The complete genome sequence of the rumen methanogen Methanosarcina barkeri CM1.</title>
        <authorList>
            <person name="Lambie S.C."/>
            <person name="Kelly W.J."/>
            <person name="Leahy S.C."/>
            <person name="Li D."/>
            <person name="Reilly K."/>
            <person name="McAllister T.A."/>
            <person name="Valle E.R."/>
            <person name="Attwood G.T."/>
            <person name="Altermann E."/>
        </authorList>
    </citation>
    <scope>NUCLEOTIDE SEQUENCE [LARGE SCALE GENOMIC DNA]</scope>
    <source>
        <strain evidence="2 3">CM1</strain>
    </source>
</reference>
<dbReference type="RefSeq" id="WP_144414026.1">
    <property type="nucleotide sequence ID" value="NZ_CP008746.1"/>
</dbReference>
<reference evidence="3" key="1">
    <citation type="submission" date="2014-06" db="EMBL/GenBank/DDBJ databases">
        <title>The complete genome sequence of Methanosarcina barkeri CM1.</title>
        <authorList>
            <consortium name="Pastoral Greenhouse Gas Research Consortium"/>
            <person name="Lambie S.C."/>
            <person name="Leahy S.C."/>
            <person name="Kelly W.J."/>
            <person name="Li D."/>
            <person name="Reilly K."/>
            <person name="Attwood G.T."/>
            <person name="Altermann E."/>
        </authorList>
    </citation>
    <scope>NUCLEOTIDE SEQUENCE [LARGE SCALE GENOMIC DNA]</scope>
    <source>
        <strain evidence="3">CM1</strain>
    </source>
</reference>
<keyword evidence="1" id="KW-1133">Transmembrane helix</keyword>
<feature type="transmembrane region" description="Helical" evidence="1">
    <location>
        <begin position="38"/>
        <end position="56"/>
    </location>
</feature>
<name>A0A0G3CIY2_METBA</name>
<dbReference type="EMBL" id="CP008746">
    <property type="protein sequence ID" value="AKJ39868.1"/>
    <property type="molecule type" value="Genomic_DNA"/>
</dbReference>
<keyword evidence="1" id="KW-0812">Transmembrane</keyword>
<feature type="transmembrane region" description="Helical" evidence="1">
    <location>
        <begin position="12"/>
        <end position="32"/>
    </location>
</feature>
<evidence type="ECO:0000313" key="2">
    <source>
        <dbReference type="EMBL" id="AKJ39868.1"/>
    </source>
</evidence>
<evidence type="ECO:0000313" key="3">
    <source>
        <dbReference type="Proteomes" id="UP000035331"/>
    </source>
</evidence>
<protein>
    <submittedName>
        <fullName evidence="2">Uncharacterized protein</fullName>
    </submittedName>
</protein>
<dbReference type="Proteomes" id="UP000035331">
    <property type="component" value="Chromosome"/>
</dbReference>
<keyword evidence="1" id="KW-0472">Membrane</keyword>